<evidence type="ECO:0000313" key="3">
    <source>
        <dbReference type="Proteomes" id="UP000828390"/>
    </source>
</evidence>
<dbReference type="Proteomes" id="UP000828390">
    <property type="component" value="Unassembled WGS sequence"/>
</dbReference>
<feature type="region of interest" description="Disordered" evidence="1">
    <location>
        <begin position="33"/>
        <end position="64"/>
    </location>
</feature>
<reference evidence="2" key="1">
    <citation type="journal article" date="2019" name="bioRxiv">
        <title>The Genome of the Zebra Mussel, Dreissena polymorpha: A Resource for Invasive Species Research.</title>
        <authorList>
            <person name="McCartney M.A."/>
            <person name="Auch B."/>
            <person name="Kono T."/>
            <person name="Mallez S."/>
            <person name="Zhang Y."/>
            <person name="Obille A."/>
            <person name="Becker A."/>
            <person name="Abrahante J.E."/>
            <person name="Garbe J."/>
            <person name="Badalamenti J.P."/>
            <person name="Herman A."/>
            <person name="Mangelson H."/>
            <person name="Liachko I."/>
            <person name="Sullivan S."/>
            <person name="Sone E.D."/>
            <person name="Koren S."/>
            <person name="Silverstein K.A.T."/>
            <person name="Beckman K.B."/>
            <person name="Gohl D.M."/>
        </authorList>
    </citation>
    <scope>NUCLEOTIDE SEQUENCE</scope>
    <source>
        <strain evidence="2">Duluth1</strain>
        <tissue evidence="2">Whole animal</tissue>
    </source>
</reference>
<dbReference type="AlphaFoldDB" id="A0A9D4D0J0"/>
<reference evidence="2" key="2">
    <citation type="submission" date="2020-11" db="EMBL/GenBank/DDBJ databases">
        <authorList>
            <person name="McCartney M.A."/>
            <person name="Auch B."/>
            <person name="Kono T."/>
            <person name="Mallez S."/>
            <person name="Becker A."/>
            <person name="Gohl D.M."/>
            <person name="Silverstein K.A.T."/>
            <person name="Koren S."/>
            <person name="Bechman K.B."/>
            <person name="Herman A."/>
            <person name="Abrahante J.E."/>
            <person name="Garbe J."/>
        </authorList>
    </citation>
    <scope>NUCLEOTIDE SEQUENCE</scope>
    <source>
        <strain evidence="2">Duluth1</strain>
        <tissue evidence="2">Whole animal</tissue>
    </source>
</reference>
<dbReference type="EMBL" id="JAIWYP010000011">
    <property type="protein sequence ID" value="KAH3736637.1"/>
    <property type="molecule type" value="Genomic_DNA"/>
</dbReference>
<evidence type="ECO:0000313" key="2">
    <source>
        <dbReference type="EMBL" id="KAH3736637.1"/>
    </source>
</evidence>
<gene>
    <name evidence="2" type="ORF">DPMN_043209</name>
</gene>
<comment type="caution">
    <text evidence="2">The sequence shown here is derived from an EMBL/GenBank/DDBJ whole genome shotgun (WGS) entry which is preliminary data.</text>
</comment>
<name>A0A9D4D0J0_DREPO</name>
<feature type="compositionally biased region" description="Polar residues" evidence="1">
    <location>
        <begin position="55"/>
        <end position="64"/>
    </location>
</feature>
<keyword evidence="3" id="KW-1185">Reference proteome</keyword>
<protein>
    <submittedName>
        <fullName evidence="2">Uncharacterized protein</fullName>
    </submittedName>
</protein>
<proteinExistence type="predicted"/>
<sequence length="64" mass="7084">MFGKICKSTQRVDTHELARSLLETKEIKAAPLEHGRKHESVAVTKFMEDTGETVGLSSQNSTHS</sequence>
<organism evidence="2 3">
    <name type="scientific">Dreissena polymorpha</name>
    <name type="common">Zebra mussel</name>
    <name type="synonym">Mytilus polymorpha</name>
    <dbReference type="NCBI Taxonomy" id="45954"/>
    <lineage>
        <taxon>Eukaryota</taxon>
        <taxon>Metazoa</taxon>
        <taxon>Spiralia</taxon>
        <taxon>Lophotrochozoa</taxon>
        <taxon>Mollusca</taxon>
        <taxon>Bivalvia</taxon>
        <taxon>Autobranchia</taxon>
        <taxon>Heteroconchia</taxon>
        <taxon>Euheterodonta</taxon>
        <taxon>Imparidentia</taxon>
        <taxon>Neoheterodontei</taxon>
        <taxon>Myida</taxon>
        <taxon>Dreissenoidea</taxon>
        <taxon>Dreissenidae</taxon>
        <taxon>Dreissena</taxon>
    </lineage>
</organism>
<evidence type="ECO:0000256" key="1">
    <source>
        <dbReference type="SAM" id="MobiDB-lite"/>
    </source>
</evidence>
<accession>A0A9D4D0J0</accession>